<evidence type="ECO:0000256" key="4">
    <source>
        <dbReference type="ARBA" id="ARBA00023136"/>
    </source>
</evidence>
<evidence type="ECO:0000259" key="7">
    <source>
        <dbReference type="Pfam" id="PF07980"/>
    </source>
</evidence>
<feature type="signal peptide" evidence="6">
    <location>
        <begin position="1"/>
        <end position="20"/>
    </location>
</feature>
<dbReference type="Pfam" id="PF07980">
    <property type="entry name" value="SusD_RagB"/>
    <property type="match status" value="1"/>
</dbReference>
<keyword evidence="5" id="KW-0998">Cell outer membrane</keyword>
<protein>
    <submittedName>
        <fullName evidence="8">RagB/SusD family nutrient uptake outer membrane protein</fullName>
    </submittedName>
</protein>
<reference evidence="8 9" key="1">
    <citation type="submission" date="2023-07" db="EMBL/GenBank/DDBJ databases">
        <authorList>
            <person name="Lian W.-H."/>
        </authorList>
    </citation>
    <scope>NUCLEOTIDE SEQUENCE [LARGE SCALE GENOMIC DNA]</scope>
    <source>
        <strain evidence="8 9">SYSU DXS3180</strain>
    </source>
</reference>
<evidence type="ECO:0000256" key="6">
    <source>
        <dbReference type="SAM" id="SignalP"/>
    </source>
</evidence>
<evidence type="ECO:0000256" key="2">
    <source>
        <dbReference type="ARBA" id="ARBA00006275"/>
    </source>
</evidence>
<name>A0ABV3ZHV2_9BACT</name>
<feature type="chain" id="PRO_5047419231" evidence="6">
    <location>
        <begin position="21"/>
        <end position="433"/>
    </location>
</feature>
<dbReference type="SUPFAM" id="SSF48452">
    <property type="entry name" value="TPR-like"/>
    <property type="match status" value="1"/>
</dbReference>
<dbReference type="InterPro" id="IPR011990">
    <property type="entry name" value="TPR-like_helical_dom_sf"/>
</dbReference>
<keyword evidence="9" id="KW-1185">Reference proteome</keyword>
<comment type="subcellular location">
    <subcellularLocation>
        <location evidence="1">Cell outer membrane</location>
    </subcellularLocation>
</comment>
<dbReference type="Proteomes" id="UP001560573">
    <property type="component" value="Unassembled WGS sequence"/>
</dbReference>
<organism evidence="8 9">
    <name type="scientific">Danxiaibacter flavus</name>
    <dbReference type="NCBI Taxonomy" id="3049108"/>
    <lineage>
        <taxon>Bacteria</taxon>
        <taxon>Pseudomonadati</taxon>
        <taxon>Bacteroidota</taxon>
        <taxon>Chitinophagia</taxon>
        <taxon>Chitinophagales</taxon>
        <taxon>Chitinophagaceae</taxon>
        <taxon>Danxiaibacter</taxon>
    </lineage>
</organism>
<dbReference type="PROSITE" id="PS51257">
    <property type="entry name" value="PROKAR_LIPOPROTEIN"/>
    <property type="match status" value="1"/>
</dbReference>
<comment type="caution">
    <text evidence="8">The sequence shown here is derived from an EMBL/GenBank/DDBJ whole genome shotgun (WGS) entry which is preliminary data.</text>
</comment>
<comment type="similarity">
    <text evidence="2">Belongs to the SusD family.</text>
</comment>
<dbReference type="RefSeq" id="WP_369330879.1">
    <property type="nucleotide sequence ID" value="NZ_JAULBC010000006.1"/>
</dbReference>
<keyword evidence="3 6" id="KW-0732">Signal</keyword>
<accession>A0ABV3ZHV2</accession>
<dbReference type="InterPro" id="IPR012944">
    <property type="entry name" value="SusD_RagB_dom"/>
</dbReference>
<evidence type="ECO:0000313" key="9">
    <source>
        <dbReference type="Proteomes" id="UP001560573"/>
    </source>
</evidence>
<evidence type="ECO:0000313" key="8">
    <source>
        <dbReference type="EMBL" id="MEX6689472.1"/>
    </source>
</evidence>
<gene>
    <name evidence="8" type="ORF">QTN47_18335</name>
</gene>
<keyword evidence="4" id="KW-0472">Membrane</keyword>
<evidence type="ECO:0000256" key="1">
    <source>
        <dbReference type="ARBA" id="ARBA00004442"/>
    </source>
</evidence>
<dbReference type="EMBL" id="JAULBC010000006">
    <property type="protein sequence ID" value="MEX6689472.1"/>
    <property type="molecule type" value="Genomic_DNA"/>
</dbReference>
<evidence type="ECO:0000256" key="5">
    <source>
        <dbReference type="ARBA" id="ARBA00023237"/>
    </source>
</evidence>
<feature type="domain" description="RagB/SusD" evidence="7">
    <location>
        <begin position="319"/>
        <end position="409"/>
    </location>
</feature>
<dbReference type="CDD" id="cd08977">
    <property type="entry name" value="SusD"/>
    <property type="match status" value="1"/>
</dbReference>
<dbReference type="Gene3D" id="1.25.40.390">
    <property type="match status" value="2"/>
</dbReference>
<proteinExistence type="inferred from homology"/>
<sequence length="433" mass="47768">MKTVINIFSTIALSSVVMFASCKKDYGNLNSPTGEQFLNNASASELNNLVSGTESGMRNNMAFYLDDVCTIGREGYRFSPSEPRYLTDLLGANNAVLSGSNFYINNPWSARYRVVKNCNLLIQAAQNSSLITTAEKSGYIGFARTIKAYELLLNLNLTYTNGIRIDVADPDHLGPIVQYNEALQSIAALLDSGKTDLANATVSFPLAGFTKFNDAAGLMQVNRAIAARVAVYRQKWDESLTDLSESFFGLARDLDLGVSHVFGTGSGDQLNPAFIPQNQNGEVRVAHPSFAADIAANDDRINKATLRNTTASLSGLSSNRDVWVYTSSTAPMPIIRNEELILIYAEANIQANNFAEAIKAINRIRTSHNLAAYGGAQTKDALINEMLQQKRYSLFYEGHRWIDLRRYNKLNTLPIDRPGDDVWDKFPLPVTEQ</sequence>
<evidence type="ECO:0000256" key="3">
    <source>
        <dbReference type="ARBA" id="ARBA00022729"/>
    </source>
</evidence>